<dbReference type="AlphaFoldDB" id="A0A1W2AV97"/>
<evidence type="ECO:0000313" key="2">
    <source>
        <dbReference type="Proteomes" id="UP000192393"/>
    </source>
</evidence>
<proteinExistence type="predicted"/>
<accession>A0A1W2AV97</accession>
<dbReference type="STRING" id="1434700.SAMN06296427_105101"/>
<evidence type="ECO:0000313" key="1">
    <source>
        <dbReference type="EMBL" id="SMC64613.1"/>
    </source>
</evidence>
<sequence>MKNIFLILCSLLLVINCKSDDESASDNNGNANNKMSYKGNEVSLNGVEFYNVPEEGVILYIFDDDIYYDGAQVNFRDVYFEGLDGSYTFHVIDQNFDPNSHFWSGSIVNHFVEALGEPLIGGEITINISGSNITVDFELETAEGTAIGHYQGSFQERG</sequence>
<name>A0A1W2AV97_9FLAO</name>
<dbReference type="RefSeq" id="WP_084017309.1">
    <property type="nucleotide sequence ID" value="NZ_FWXS01000005.1"/>
</dbReference>
<protein>
    <submittedName>
        <fullName evidence="1">Uncharacterized protein</fullName>
    </submittedName>
</protein>
<dbReference type="OrthoDB" id="1261541at2"/>
<keyword evidence="2" id="KW-1185">Reference proteome</keyword>
<dbReference type="EMBL" id="FWXS01000005">
    <property type="protein sequence ID" value="SMC64613.1"/>
    <property type="molecule type" value="Genomic_DNA"/>
</dbReference>
<organism evidence="1 2">
    <name type="scientific">Moheibacter sediminis</name>
    <dbReference type="NCBI Taxonomy" id="1434700"/>
    <lineage>
        <taxon>Bacteria</taxon>
        <taxon>Pseudomonadati</taxon>
        <taxon>Bacteroidota</taxon>
        <taxon>Flavobacteriia</taxon>
        <taxon>Flavobacteriales</taxon>
        <taxon>Weeksellaceae</taxon>
        <taxon>Moheibacter</taxon>
    </lineage>
</organism>
<reference evidence="1 2" key="1">
    <citation type="submission" date="2017-04" db="EMBL/GenBank/DDBJ databases">
        <authorList>
            <person name="Afonso C.L."/>
            <person name="Miller P.J."/>
            <person name="Scott M.A."/>
            <person name="Spackman E."/>
            <person name="Goraichik I."/>
            <person name="Dimitrov K.M."/>
            <person name="Suarez D.L."/>
            <person name="Swayne D.E."/>
        </authorList>
    </citation>
    <scope>NUCLEOTIDE SEQUENCE [LARGE SCALE GENOMIC DNA]</scope>
    <source>
        <strain evidence="1 2">CGMCC 1.12708</strain>
    </source>
</reference>
<gene>
    <name evidence="1" type="ORF">SAMN06296427_105101</name>
</gene>
<dbReference type="Proteomes" id="UP000192393">
    <property type="component" value="Unassembled WGS sequence"/>
</dbReference>